<dbReference type="GO" id="GO:0005886">
    <property type="term" value="C:plasma membrane"/>
    <property type="evidence" value="ECO:0007669"/>
    <property type="project" value="TreeGrafter"/>
</dbReference>
<keyword evidence="9" id="KW-1185">Reference proteome</keyword>
<sequence>MLEKTDNVLVQLFRYFVVSGLSLVIDFCTLFVFTDVLRVHYLASSVLSYALGLVINYYISVNWVFGTRTYSDRRKEFAIFVGIGIAGLGVNTLVMWICASLFSLYYLAARVVSAAIGYSWKYAARRLILFRS</sequence>
<reference evidence="8" key="1">
    <citation type="submission" date="2021-08" db="EMBL/GenBank/DDBJ databases">
        <title>Comparative analyses of Brucepasteria parasyntrophica and Teretinema zuelzerae.</title>
        <authorList>
            <person name="Song Y."/>
            <person name="Brune A."/>
        </authorList>
    </citation>
    <scope>NUCLEOTIDE SEQUENCE</scope>
    <source>
        <strain evidence="8">DSM 1903</strain>
    </source>
</reference>
<evidence type="ECO:0000313" key="8">
    <source>
        <dbReference type="EMBL" id="MCD1653622.1"/>
    </source>
</evidence>
<evidence type="ECO:0000256" key="6">
    <source>
        <dbReference type="SAM" id="Phobius"/>
    </source>
</evidence>
<organism evidence="8 9">
    <name type="scientific">Teretinema zuelzerae</name>
    <dbReference type="NCBI Taxonomy" id="156"/>
    <lineage>
        <taxon>Bacteria</taxon>
        <taxon>Pseudomonadati</taxon>
        <taxon>Spirochaetota</taxon>
        <taxon>Spirochaetia</taxon>
        <taxon>Spirochaetales</taxon>
        <taxon>Treponemataceae</taxon>
        <taxon>Teretinema</taxon>
    </lineage>
</organism>
<feature type="transmembrane region" description="Helical" evidence="6">
    <location>
        <begin position="103"/>
        <end position="123"/>
    </location>
</feature>
<feature type="transmembrane region" description="Helical" evidence="6">
    <location>
        <begin position="77"/>
        <end position="97"/>
    </location>
</feature>
<dbReference type="AlphaFoldDB" id="A0AAE3JHD1"/>
<evidence type="ECO:0000256" key="2">
    <source>
        <dbReference type="ARBA" id="ARBA00009399"/>
    </source>
</evidence>
<feature type="transmembrane region" description="Helical" evidence="6">
    <location>
        <begin position="12"/>
        <end position="34"/>
    </location>
</feature>
<feature type="transmembrane region" description="Helical" evidence="6">
    <location>
        <begin position="46"/>
        <end position="65"/>
    </location>
</feature>
<comment type="subcellular location">
    <subcellularLocation>
        <location evidence="1">Membrane</location>
        <topology evidence="1">Multi-pass membrane protein</topology>
    </subcellularLocation>
</comment>
<proteinExistence type="inferred from homology"/>
<keyword evidence="4 6" id="KW-1133">Transmembrane helix</keyword>
<gene>
    <name evidence="8" type="ORF">K7J14_02780</name>
</gene>
<dbReference type="Pfam" id="PF04138">
    <property type="entry name" value="GtrA_DPMS_TM"/>
    <property type="match status" value="1"/>
</dbReference>
<comment type="similarity">
    <text evidence="2">Belongs to the GtrA family.</text>
</comment>
<dbReference type="PANTHER" id="PTHR38459">
    <property type="entry name" value="PROPHAGE BACTOPRENOL-LINKED GLUCOSE TRANSLOCASE HOMOLOG"/>
    <property type="match status" value="1"/>
</dbReference>
<dbReference type="Proteomes" id="UP001198163">
    <property type="component" value="Unassembled WGS sequence"/>
</dbReference>
<keyword evidence="5 6" id="KW-0472">Membrane</keyword>
<keyword evidence="3 6" id="KW-0812">Transmembrane</keyword>
<evidence type="ECO:0000256" key="3">
    <source>
        <dbReference type="ARBA" id="ARBA00022692"/>
    </source>
</evidence>
<dbReference type="EMBL" id="JAINWA010000001">
    <property type="protein sequence ID" value="MCD1653622.1"/>
    <property type="molecule type" value="Genomic_DNA"/>
</dbReference>
<evidence type="ECO:0000259" key="7">
    <source>
        <dbReference type="Pfam" id="PF04138"/>
    </source>
</evidence>
<evidence type="ECO:0000313" key="9">
    <source>
        <dbReference type="Proteomes" id="UP001198163"/>
    </source>
</evidence>
<accession>A0AAE3JHD1</accession>
<feature type="domain" description="GtrA/DPMS transmembrane" evidence="7">
    <location>
        <begin position="14"/>
        <end position="130"/>
    </location>
</feature>
<evidence type="ECO:0000256" key="4">
    <source>
        <dbReference type="ARBA" id="ARBA00022989"/>
    </source>
</evidence>
<protein>
    <submittedName>
        <fullName evidence="8">GtrA family protein</fullName>
    </submittedName>
</protein>
<evidence type="ECO:0000256" key="1">
    <source>
        <dbReference type="ARBA" id="ARBA00004141"/>
    </source>
</evidence>
<comment type="caution">
    <text evidence="8">The sequence shown here is derived from an EMBL/GenBank/DDBJ whole genome shotgun (WGS) entry which is preliminary data.</text>
</comment>
<dbReference type="PANTHER" id="PTHR38459:SF1">
    <property type="entry name" value="PROPHAGE BACTOPRENOL-LINKED GLUCOSE TRANSLOCASE HOMOLOG"/>
    <property type="match status" value="1"/>
</dbReference>
<dbReference type="InterPro" id="IPR007267">
    <property type="entry name" value="GtrA_DPMS_TM"/>
</dbReference>
<dbReference type="GO" id="GO:0000271">
    <property type="term" value="P:polysaccharide biosynthetic process"/>
    <property type="evidence" value="ECO:0007669"/>
    <property type="project" value="InterPro"/>
</dbReference>
<evidence type="ECO:0000256" key="5">
    <source>
        <dbReference type="ARBA" id="ARBA00023136"/>
    </source>
</evidence>
<name>A0AAE3JHD1_9SPIR</name>
<dbReference type="InterPro" id="IPR051401">
    <property type="entry name" value="GtrA_CellWall_Glycosyl"/>
</dbReference>